<keyword evidence="1" id="KW-1133">Transmembrane helix</keyword>
<evidence type="ECO:0000256" key="1">
    <source>
        <dbReference type="SAM" id="Phobius"/>
    </source>
</evidence>
<dbReference type="EMBL" id="CAFBMR010000067">
    <property type="protein sequence ID" value="CAB4921378.1"/>
    <property type="molecule type" value="Genomic_DNA"/>
</dbReference>
<dbReference type="InterPro" id="IPR046550">
    <property type="entry name" value="DUF6704"/>
</dbReference>
<evidence type="ECO:0000313" key="2">
    <source>
        <dbReference type="EMBL" id="CAB4921378.1"/>
    </source>
</evidence>
<sequence length="70" mass="7195">MSAHDDHGKTPAAWTVLVIVTAAFIIGTVGLFIGSWVTFWISVGVLLLGAIIGKVMQAMGLGKAKAPTAS</sequence>
<keyword evidence="1" id="KW-0812">Transmembrane</keyword>
<organism evidence="2">
    <name type="scientific">freshwater metagenome</name>
    <dbReference type="NCBI Taxonomy" id="449393"/>
    <lineage>
        <taxon>unclassified sequences</taxon>
        <taxon>metagenomes</taxon>
        <taxon>ecological metagenomes</taxon>
    </lineage>
</organism>
<reference evidence="2" key="1">
    <citation type="submission" date="2020-05" db="EMBL/GenBank/DDBJ databases">
        <authorList>
            <person name="Chiriac C."/>
            <person name="Salcher M."/>
            <person name="Ghai R."/>
            <person name="Kavagutti S V."/>
        </authorList>
    </citation>
    <scope>NUCLEOTIDE SEQUENCE</scope>
</reference>
<gene>
    <name evidence="2" type="ORF">UFOPK3610_01433</name>
</gene>
<dbReference type="NCBIfam" id="NF041681">
    <property type="entry name" value="HGxxPAAW"/>
    <property type="match status" value="1"/>
</dbReference>
<feature type="transmembrane region" description="Helical" evidence="1">
    <location>
        <begin position="39"/>
        <end position="56"/>
    </location>
</feature>
<dbReference type="AlphaFoldDB" id="A0A6J7HPQ9"/>
<accession>A0A6J7HPQ9</accession>
<dbReference type="Pfam" id="PF20447">
    <property type="entry name" value="DUF6704"/>
    <property type="match status" value="1"/>
</dbReference>
<keyword evidence="1" id="KW-0472">Membrane</keyword>
<name>A0A6J7HPQ9_9ZZZZ</name>
<proteinExistence type="predicted"/>
<feature type="transmembrane region" description="Helical" evidence="1">
    <location>
        <begin position="12"/>
        <end position="33"/>
    </location>
</feature>
<protein>
    <submittedName>
        <fullName evidence="2">Unannotated protein</fullName>
    </submittedName>
</protein>